<organism evidence="2 3">
    <name type="scientific">Serratia marcescens</name>
    <dbReference type="NCBI Taxonomy" id="615"/>
    <lineage>
        <taxon>Bacteria</taxon>
        <taxon>Pseudomonadati</taxon>
        <taxon>Pseudomonadota</taxon>
        <taxon>Gammaproteobacteria</taxon>
        <taxon>Enterobacterales</taxon>
        <taxon>Yersiniaceae</taxon>
        <taxon>Serratia</taxon>
    </lineage>
</organism>
<dbReference type="InterPro" id="IPR050263">
    <property type="entry name" value="Bact_Fimbrial_Adh_Pro"/>
</dbReference>
<evidence type="ECO:0000259" key="1">
    <source>
        <dbReference type="Pfam" id="PF00419"/>
    </source>
</evidence>
<dbReference type="RefSeq" id="WP_073534653.1">
    <property type="nucleotide sequence ID" value="NZ_MJAO01000033.1"/>
</dbReference>
<reference evidence="2 3" key="1">
    <citation type="submission" date="2016-09" db="EMBL/GenBank/DDBJ databases">
        <title>Serratia marcescens MSU-97 and epiphytic antimycotic-producing bacteria.</title>
        <authorList>
            <person name="Matilla M.A."/>
        </authorList>
    </citation>
    <scope>NUCLEOTIDE SEQUENCE [LARGE SCALE GENOMIC DNA]</scope>
    <source>
        <strain evidence="2 3">MSU-97</strain>
    </source>
</reference>
<proteinExistence type="predicted"/>
<dbReference type="Proteomes" id="UP000185770">
    <property type="component" value="Unassembled WGS sequence"/>
</dbReference>
<dbReference type="SUPFAM" id="SSF49401">
    <property type="entry name" value="Bacterial adhesins"/>
    <property type="match status" value="1"/>
</dbReference>
<dbReference type="Pfam" id="PF00419">
    <property type="entry name" value="Fimbrial"/>
    <property type="match status" value="1"/>
</dbReference>
<dbReference type="GO" id="GO:0009289">
    <property type="term" value="C:pilus"/>
    <property type="evidence" value="ECO:0007669"/>
    <property type="project" value="InterPro"/>
</dbReference>
<dbReference type="AlphaFoldDB" id="A0A1Q4NUR3"/>
<dbReference type="InterPro" id="IPR036937">
    <property type="entry name" value="Adhesion_dom_fimbrial_sf"/>
</dbReference>
<dbReference type="EMBL" id="MJAO01000033">
    <property type="protein sequence ID" value="OKB64594.1"/>
    <property type="molecule type" value="Genomic_DNA"/>
</dbReference>
<dbReference type="InterPro" id="IPR000259">
    <property type="entry name" value="Adhesion_dom_fimbrial"/>
</dbReference>
<dbReference type="InterPro" id="IPR008966">
    <property type="entry name" value="Adhesion_dom_sf"/>
</dbReference>
<protein>
    <submittedName>
        <fullName evidence="2">Exotoxin</fullName>
    </submittedName>
</protein>
<accession>A0A1Q4NUR3</accession>
<evidence type="ECO:0000313" key="2">
    <source>
        <dbReference type="EMBL" id="OKB64594.1"/>
    </source>
</evidence>
<sequence length="182" mass="19380">MRPIPLRAGKAYITRGLYAVLLLSQSLYAADNMRLHGALVAEPCVIPPGDETLVLDFDTVLDKYLYLNTRTPGQAFALNLTQCDLSLGRTVKVTFNGTESIALPGMLALDGGSQANGIAIGMETPEGQPLPVNKAGKAQALVSGTNILTIHAYVQGEPDALARKMITRGPFSATATFSLEYE</sequence>
<comment type="caution">
    <text evidence="2">The sequence shown here is derived from an EMBL/GenBank/DDBJ whole genome shotgun (WGS) entry which is preliminary data.</text>
</comment>
<dbReference type="Gene3D" id="2.60.40.1090">
    <property type="entry name" value="Fimbrial-type adhesion domain"/>
    <property type="match status" value="1"/>
</dbReference>
<dbReference type="GO" id="GO:0043709">
    <property type="term" value="P:cell adhesion involved in single-species biofilm formation"/>
    <property type="evidence" value="ECO:0007669"/>
    <property type="project" value="TreeGrafter"/>
</dbReference>
<name>A0A1Q4NUR3_SERMA</name>
<gene>
    <name evidence="2" type="ORF">BHU62_21870</name>
</gene>
<dbReference type="PANTHER" id="PTHR33420">
    <property type="entry name" value="FIMBRIAL SUBUNIT ELFA-RELATED"/>
    <property type="match status" value="1"/>
</dbReference>
<evidence type="ECO:0000313" key="3">
    <source>
        <dbReference type="Proteomes" id="UP000185770"/>
    </source>
</evidence>
<dbReference type="OrthoDB" id="6462343at2"/>
<feature type="domain" description="Fimbrial-type adhesion" evidence="1">
    <location>
        <begin position="35"/>
        <end position="181"/>
    </location>
</feature>
<dbReference type="PANTHER" id="PTHR33420:SF9">
    <property type="entry name" value="MINOR FIMBRIAL SUBUNIT"/>
    <property type="match status" value="1"/>
</dbReference>